<evidence type="ECO:0000256" key="1">
    <source>
        <dbReference type="SAM" id="MobiDB-lite"/>
    </source>
</evidence>
<dbReference type="STRING" id="31234.E3MAJ3"/>
<feature type="region of interest" description="Disordered" evidence="1">
    <location>
        <begin position="1"/>
        <end position="30"/>
    </location>
</feature>
<dbReference type="AlphaFoldDB" id="E3MAJ3"/>
<dbReference type="KEGG" id="crq:GCK72_023390"/>
<dbReference type="RefSeq" id="XP_003106708.2">
    <property type="nucleotide sequence ID" value="XM_003106660.2"/>
</dbReference>
<protein>
    <submittedName>
        <fullName evidence="2">Uncharacterized protein</fullName>
    </submittedName>
</protein>
<feature type="compositionally biased region" description="Polar residues" evidence="1">
    <location>
        <begin position="337"/>
        <end position="354"/>
    </location>
</feature>
<dbReference type="eggNOG" id="ENOG502TGY3">
    <property type="taxonomic scope" value="Eukaryota"/>
</dbReference>
<dbReference type="HOGENOM" id="CLU_464008_0_0_1"/>
<sequence length="558" mass="64204">MSSPSQVDLSDMMESRRERSGSANSIISIPSESGKDCRLYEAMSLRSLIKAKDELDISAFDRTRLFHPRKQRSCHKRAEPVSEEHRKKESSKNSREYTKRNRDEIITCRALFNKIHALKCRFEQILFELKRDTVEKYVKSAIRDLMTILEKYSNFGPDMKQRFGIPDAESFLVHYRVKADEAMLYQHRPNTPNHHREKLEELEEQFEKLTGDKDSLNSSKDKTNFASSKSRLNQRIVRERLKTKCWDYWNEINTMAVQAEDLQEYGNHLKQEIWNNILVVYHSFLSIPKQQPSIQDAQQIDRILEYFLPFSRRGGIFSIKWCPLKIEVNSSEMIELQSNEPLSPPSLASTQQADTTDRMSPIQRPESMDMSQALPPHLMEKLLIQDRLISTTQFTPPALASPSFTLALPTVPAASISALKRKSSQPRFIRSSVERKDEHGSPAVKSSTTNDDAITPFDVTTMKKMRSEIEIIEPTETKEKLKQKELSRPQATFPAMASTSQINPIPMLPPPIPLFNPNLTEDVTPFEISPALIRFMEQQQVMAAFLNHAFQNVKNNTA</sequence>
<feature type="compositionally biased region" description="Polar residues" evidence="1">
    <location>
        <begin position="21"/>
        <end position="30"/>
    </location>
</feature>
<feature type="compositionally biased region" description="Basic and acidic residues" evidence="1">
    <location>
        <begin position="76"/>
        <end position="99"/>
    </location>
</feature>
<gene>
    <name evidence="2" type="ORF">CRE_16799</name>
</gene>
<dbReference type="EMBL" id="DS268432">
    <property type="protein sequence ID" value="EFO97314.1"/>
    <property type="molecule type" value="Genomic_DNA"/>
</dbReference>
<dbReference type="OMA" id="FLNHAFQ"/>
<dbReference type="Proteomes" id="UP000008281">
    <property type="component" value="Unassembled WGS sequence"/>
</dbReference>
<feature type="region of interest" description="Disordered" evidence="1">
    <location>
        <begin position="424"/>
        <end position="454"/>
    </location>
</feature>
<feature type="region of interest" description="Disordered" evidence="1">
    <location>
        <begin position="71"/>
        <end position="99"/>
    </location>
</feature>
<dbReference type="GeneID" id="9809320"/>
<evidence type="ECO:0000313" key="2">
    <source>
        <dbReference type="EMBL" id="EFO97314.1"/>
    </source>
</evidence>
<organism evidence="3">
    <name type="scientific">Caenorhabditis remanei</name>
    <name type="common">Caenorhabditis vulgaris</name>
    <dbReference type="NCBI Taxonomy" id="31234"/>
    <lineage>
        <taxon>Eukaryota</taxon>
        <taxon>Metazoa</taxon>
        <taxon>Ecdysozoa</taxon>
        <taxon>Nematoda</taxon>
        <taxon>Chromadorea</taxon>
        <taxon>Rhabditida</taxon>
        <taxon>Rhabditina</taxon>
        <taxon>Rhabditomorpha</taxon>
        <taxon>Rhabditoidea</taxon>
        <taxon>Rhabditidae</taxon>
        <taxon>Peloderinae</taxon>
        <taxon>Caenorhabditis</taxon>
    </lineage>
</organism>
<dbReference type="CTD" id="9809320"/>
<dbReference type="OrthoDB" id="5877056at2759"/>
<reference evidence="2" key="1">
    <citation type="submission" date="2007-07" db="EMBL/GenBank/DDBJ databases">
        <title>PCAP assembly of the Caenorhabditis remanei genome.</title>
        <authorList>
            <consortium name="The Caenorhabditis remanei Sequencing Consortium"/>
            <person name="Wilson R.K."/>
        </authorList>
    </citation>
    <scope>NUCLEOTIDE SEQUENCE [LARGE SCALE GENOMIC DNA]</scope>
    <source>
        <strain evidence="2">PB4641</strain>
    </source>
</reference>
<proteinExistence type="predicted"/>
<name>E3MAJ3_CAERE</name>
<keyword evidence="3" id="KW-1185">Reference proteome</keyword>
<feature type="region of interest" description="Disordered" evidence="1">
    <location>
        <begin position="337"/>
        <end position="363"/>
    </location>
</feature>
<accession>E3MAJ3</accession>
<evidence type="ECO:0000313" key="3">
    <source>
        <dbReference type="Proteomes" id="UP000008281"/>
    </source>
</evidence>